<organism evidence="3 4">
    <name type="scientific">Asanoa hainanensis</name>
    <dbReference type="NCBI Taxonomy" id="560556"/>
    <lineage>
        <taxon>Bacteria</taxon>
        <taxon>Bacillati</taxon>
        <taxon>Actinomycetota</taxon>
        <taxon>Actinomycetes</taxon>
        <taxon>Micromonosporales</taxon>
        <taxon>Micromonosporaceae</taxon>
        <taxon>Asanoa</taxon>
    </lineage>
</organism>
<keyword evidence="4" id="KW-1185">Reference proteome</keyword>
<name>A0A239M3D4_9ACTN</name>
<dbReference type="EMBL" id="FZPH01000005">
    <property type="protein sequence ID" value="SNT37176.1"/>
    <property type="molecule type" value="Genomic_DNA"/>
</dbReference>
<evidence type="ECO:0000256" key="1">
    <source>
        <dbReference type="SAM" id="MobiDB-lite"/>
    </source>
</evidence>
<accession>A0A239M3D4</accession>
<sequence>MSEERVAEALRHLGEDLRYRNPAAAALRQARRMRVRRNVVGGTGAALAMAAVIAPFAYGGSGGQPATPVALPTATPSGATTGSPTPAPSTPPPAAKPAPRGAVALPGGVYVASASNESGSRIYDPRTHKYRSSGFPKAWASPNGKLAVVADDNERLGILDVRSDDVRWISGARLEIGSPQWSRDSKQIAFAAPGPSQGTLNIVVADAATAKAKTVKRSVPCVELCQPTWLPGDWEVELPDVEEPTTGMIAYSVDDGRARREPFPGAVQSSAAWSPDGRFVVAETVDERGFAAVAIVEPAKGATVVDLPRTPGDGIEARSFVWATADRLVAVANTELVVYSTEGKIVDRVALPPALRGVENSLAFGRP</sequence>
<evidence type="ECO:0000256" key="2">
    <source>
        <dbReference type="SAM" id="Phobius"/>
    </source>
</evidence>
<evidence type="ECO:0008006" key="5">
    <source>
        <dbReference type="Google" id="ProtNLM"/>
    </source>
</evidence>
<protein>
    <recommendedName>
        <fullName evidence="5">WD40-like Beta Propeller Repeat</fullName>
    </recommendedName>
</protein>
<dbReference type="OrthoDB" id="3516511at2"/>
<evidence type="ECO:0000313" key="3">
    <source>
        <dbReference type="EMBL" id="SNT37176.1"/>
    </source>
</evidence>
<dbReference type="Gene3D" id="2.120.10.30">
    <property type="entry name" value="TolB, C-terminal domain"/>
    <property type="match status" value="1"/>
</dbReference>
<dbReference type="Proteomes" id="UP000198362">
    <property type="component" value="Unassembled WGS sequence"/>
</dbReference>
<keyword evidence="2" id="KW-0812">Transmembrane</keyword>
<dbReference type="RefSeq" id="WP_144022591.1">
    <property type="nucleotide sequence ID" value="NZ_FZPH01000005.1"/>
</dbReference>
<keyword evidence="2" id="KW-1133">Transmembrane helix</keyword>
<reference evidence="3 4" key="1">
    <citation type="submission" date="2017-06" db="EMBL/GenBank/DDBJ databases">
        <authorList>
            <person name="Kim H.J."/>
            <person name="Triplett B.A."/>
        </authorList>
    </citation>
    <scope>NUCLEOTIDE SEQUENCE [LARGE SCALE GENOMIC DNA]</scope>
    <source>
        <strain evidence="3 4">CGMCC 4.5593</strain>
    </source>
</reference>
<dbReference type="AlphaFoldDB" id="A0A239M3D4"/>
<feature type="compositionally biased region" description="Low complexity" evidence="1">
    <location>
        <begin position="68"/>
        <end position="84"/>
    </location>
</feature>
<feature type="region of interest" description="Disordered" evidence="1">
    <location>
        <begin position="68"/>
        <end position="101"/>
    </location>
</feature>
<proteinExistence type="predicted"/>
<keyword evidence="2" id="KW-0472">Membrane</keyword>
<feature type="compositionally biased region" description="Pro residues" evidence="1">
    <location>
        <begin position="85"/>
        <end position="96"/>
    </location>
</feature>
<evidence type="ECO:0000313" key="4">
    <source>
        <dbReference type="Proteomes" id="UP000198362"/>
    </source>
</evidence>
<gene>
    <name evidence="3" type="ORF">SAMN05421812_10587</name>
</gene>
<dbReference type="InterPro" id="IPR011042">
    <property type="entry name" value="6-blade_b-propeller_TolB-like"/>
</dbReference>
<dbReference type="SUPFAM" id="SSF82171">
    <property type="entry name" value="DPP6 N-terminal domain-like"/>
    <property type="match status" value="1"/>
</dbReference>
<feature type="transmembrane region" description="Helical" evidence="2">
    <location>
        <begin position="38"/>
        <end position="58"/>
    </location>
</feature>